<dbReference type="EMBL" id="CP058235">
    <property type="protein sequence ID" value="QLC51884.1"/>
    <property type="molecule type" value="Genomic_DNA"/>
</dbReference>
<gene>
    <name evidence="1" type="ORF">HWV54_03015</name>
</gene>
<protein>
    <submittedName>
        <fullName evidence="1">Uncharacterized protein</fullName>
    </submittedName>
</protein>
<name>A0ABX6QFH2_9HYPH</name>
<evidence type="ECO:0000313" key="1">
    <source>
        <dbReference type="EMBL" id="QLC51884.1"/>
    </source>
</evidence>
<reference evidence="1 2" key="1">
    <citation type="submission" date="2020-06" db="EMBL/GenBank/DDBJ databases">
        <title>Complete closed genome sequence of Bartonella alsatica CIP 105477.</title>
        <authorList>
            <person name="Thibau A."/>
            <person name="Schultze T.G."/>
            <person name="Kempf V.A.J."/>
        </authorList>
    </citation>
    <scope>NUCLEOTIDE SEQUENCE [LARGE SCALE GENOMIC DNA]</scope>
    <source>
        <strain evidence="1 2">CIP 105477</strain>
    </source>
</reference>
<organism evidence="1 2">
    <name type="scientific">Bartonella alsatica</name>
    <dbReference type="NCBI Taxonomy" id="52764"/>
    <lineage>
        <taxon>Bacteria</taxon>
        <taxon>Pseudomonadati</taxon>
        <taxon>Pseudomonadota</taxon>
        <taxon>Alphaproteobacteria</taxon>
        <taxon>Hyphomicrobiales</taxon>
        <taxon>Bartonellaceae</taxon>
        <taxon>Bartonella</taxon>
    </lineage>
</organism>
<dbReference type="RefSeq" id="WP_005866859.1">
    <property type="nucleotide sequence ID" value="NZ_CACVBB010000001.1"/>
</dbReference>
<proteinExistence type="predicted"/>
<dbReference type="Proteomes" id="UP000509443">
    <property type="component" value="Chromosome"/>
</dbReference>
<evidence type="ECO:0000313" key="2">
    <source>
        <dbReference type="Proteomes" id="UP000509443"/>
    </source>
</evidence>
<keyword evidence="2" id="KW-1185">Reference proteome</keyword>
<sequence length="70" mass="8278">MEGKKEYLLSFAIAETLLAHPIEIGVPKVYMQEILKKGILSMNYINTKHIDKNFKWHSVYFYHTIVQMCM</sequence>
<accession>A0ABX6QFH2</accession>